<dbReference type="InterPro" id="IPR050888">
    <property type="entry name" value="ZnF_C2H2-type_TF"/>
</dbReference>
<evidence type="ECO:0000313" key="9">
    <source>
        <dbReference type="EMBL" id="TPP62987.1"/>
    </source>
</evidence>
<keyword evidence="4" id="KW-0863">Zinc-finger</keyword>
<dbReference type="InterPro" id="IPR013087">
    <property type="entry name" value="Znf_C2H2_type"/>
</dbReference>
<evidence type="ECO:0000256" key="3">
    <source>
        <dbReference type="ARBA" id="ARBA00022737"/>
    </source>
</evidence>
<proteinExistence type="predicted"/>
<name>A0A504YY32_FASGI</name>
<dbReference type="GO" id="GO:0005634">
    <property type="term" value="C:nucleus"/>
    <property type="evidence" value="ECO:0007669"/>
    <property type="project" value="UniProtKB-SubCell"/>
</dbReference>
<keyword evidence="3" id="KW-0677">Repeat</keyword>
<feature type="compositionally biased region" description="Low complexity" evidence="7">
    <location>
        <begin position="1"/>
        <end position="27"/>
    </location>
</feature>
<evidence type="ECO:0000259" key="8">
    <source>
        <dbReference type="PROSITE" id="PS00028"/>
    </source>
</evidence>
<keyword evidence="10" id="KW-1185">Reference proteome</keyword>
<feature type="compositionally biased region" description="Low complexity" evidence="7">
    <location>
        <begin position="441"/>
        <end position="455"/>
    </location>
</feature>
<evidence type="ECO:0000256" key="6">
    <source>
        <dbReference type="ARBA" id="ARBA00023242"/>
    </source>
</evidence>
<feature type="domain" description="C2H2-type" evidence="8">
    <location>
        <begin position="51"/>
        <end position="73"/>
    </location>
</feature>
<keyword evidence="6" id="KW-0539">Nucleus</keyword>
<organism evidence="9 10">
    <name type="scientific">Fasciola gigantica</name>
    <name type="common">Giant liver fluke</name>
    <dbReference type="NCBI Taxonomy" id="46835"/>
    <lineage>
        <taxon>Eukaryota</taxon>
        <taxon>Metazoa</taxon>
        <taxon>Spiralia</taxon>
        <taxon>Lophotrochozoa</taxon>
        <taxon>Platyhelminthes</taxon>
        <taxon>Trematoda</taxon>
        <taxon>Digenea</taxon>
        <taxon>Plagiorchiida</taxon>
        <taxon>Echinostomata</taxon>
        <taxon>Echinostomatoidea</taxon>
        <taxon>Fasciolidae</taxon>
        <taxon>Fasciola</taxon>
    </lineage>
</organism>
<evidence type="ECO:0000256" key="7">
    <source>
        <dbReference type="SAM" id="MobiDB-lite"/>
    </source>
</evidence>
<feature type="domain" description="C2H2-type" evidence="8">
    <location>
        <begin position="330"/>
        <end position="351"/>
    </location>
</feature>
<sequence>MPSPKSKSPKGSPKKTPNSKKSPGSKNSPRKKGEEEELIENGMQTEPTTVCYFCERIFKDSAAIQAHIILMNHMPPFDDKQQQCRACKAIVLVKDVEQHKCAVLKAVFLRFVSGLSTLDFGPPYRCLFCRSQSFGSRVELAMHLLCYHRPNKQPGRCGMCVFNYEEPVPLPPPNVPPPPVNADEEQKKEHAKALKLALENQMCEPPANPAPGLDSLMFHSSTEHVPAYALWSRRNLLEDSNLRLPYACPMCGWVSKSNYAFHAHVLCCHGNPTEIQNDLKICAMCGFAAVSDPGLNQHVVMSHTEHIKKLGNLWIKRELMMNVTDLATTCAYCWETLRFDFQLQAHLLAAHTTSNPLRCGWCKVDFLSCDDPVLAFMIMQHHELNHARTLHEVALQKEYTYEQIKDPLPEVPDKETLIAARMSLAGIPADAGDGRGKKGKSGSPNKSPKSNSPKSSSKKSKK</sequence>
<dbReference type="Gene3D" id="3.30.160.60">
    <property type="entry name" value="Classic Zinc Finger"/>
    <property type="match status" value="1"/>
</dbReference>
<protein>
    <submittedName>
        <fullName evidence="9">Gastrula zinc finger protein XlCGF7.1</fullName>
    </submittedName>
</protein>
<keyword evidence="2" id="KW-0479">Metal-binding</keyword>
<dbReference type="GO" id="GO:0008270">
    <property type="term" value="F:zinc ion binding"/>
    <property type="evidence" value="ECO:0007669"/>
    <property type="project" value="UniProtKB-KW"/>
</dbReference>
<accession>A0A504YY32</accession>
<evidence type="ECO:0000313" key="10">
    <source>
        <dbReference type="Proteomes" id="UP000316759"/>
    </source>
</evidence>
<dbReference type="EMBL" id="SUNJ01006217">
    <property type="protein sequence ID" value="TPP62987.1"/>
    <property type="molecule type" value="Genomic_DNA"/>
</dbReference>
<reference evidence="9 10" key="1">
    <citation type="submission" date="2019-04" db="EMBL/GenBank/DDBJ databases">
        <title>Annotation for the trematode Fasciola gigantica.</title>
        <authorList>
            <person name="Choi Y.-J."/>
        </authorList>
    </citation>
    <scope>NUCLEOTIDE SEQUENCE [LARGE SCALE GENOMIC DNA]</scope>
    <source>
        <strain evidence="9">Uganda_cow_1</strain>
    </source>
</reference>
<dbReference type="Proteomes" id="UP000316759">
    <property type="component" value="Unassembled WGS sequence"/>
</dbReference>
<dbReference type="STRING" id="46835.A0A504YY32"/>
<dbReference type="SMART" id="SM00355">
    <property type="entry name" value="ZnF_C2H2"/>
    <property type="match status" value="5"/>
</dbReference>
<evidence type="ECO:0000256" key="2">
    <source>
        <dbReference type="ARBA" id="ARBA00022723"/>
    </source>
</evidence>
<feature type="region of interest" description="Disordered" evidence="7">
    <location>
        <begin position="427"/>
        <end position="462"/>
    </location>
</feature>
<feature type="region of interest" description="Disordered" evidence="7">
    <location>
        <begin position="1"/>
        <end position="40"/>
    </location>
</feature>
<gene>
    <name evidence="9" type="ORF">FGIG_06341</name>
</gene>
<dbReference type="OrthoDB" id="6242957at2759"/>
<dbReference type="PANTHER" id="PTHR24406">
    <property type="entry name" value="TRANSCRIPTIONAL REPRESSOR CTCFL-RELATED"/>
    <property type="match status" value="1"/>
</dbReference>
<comment type="caution">
    <text evidence="9">The sequence shown here is derived from an EMBL/GenBank/DDBJ whole genome shotgun (WGS) entry which is preliminary data.</text>
</comment>
<evidence type="ECO:0000256" key="4">
    <source>
        <dbReference type="ARBA" id="ARBA00022771"/>
    </source>
</evidence>
<evidence type="ECO:0000256" key="5">
    <source>
        <dbReference type="ARBA" id="ARBA00022833"/>
    </source>
</evidence>
<keyword evidence="5" id="KW-0862">Zinc</keyword>
<comment type="subcellular location">
    <subcellularLocation>
        <location evidence="1">Nucleus</location>
    </subcellularLocation>
</comment>
<dbReference type="AlphaFoldDB" id="A0A504YY32"/>
<dbReference type="PROSITE" id="PS00028">
    <property type="entry name" value="ZINC_FINGER_C2H2_1"/>
    <property type="match status" value="2"/>
</dbReference>
<evidence type="ECO:0000256" key="1">
    <source>
        <dbReference type="ARBA" id="ARBA00004123"/>
    </source>
</evidence>